<dbReference type="GO" id="GO:0005829">
    <property type="term" value="C:cytosol"/>
    <property type="evidence" value="ECO:0007669"/>
    <property type="project" value="TreeGrafter"/>
</dbReference>
<protein>
    <recommendedName>
        <fullName evidence="8">Heat shock 70 kDa protein 14</fullName>
    </recommendedName>
</protein>
<feature type="transmembrane region" description="Helical" evidence="5">
    <location>
        <begin position="543"/>
        <end position="564"/>
    </location>
</feature>
<evidence type="ECO:0000313" key="6">
    <source>
        <dbReference type="Ensembl" id="ENSGWIP00000014775.1"/>
    </source>
</evidence>
<feature type="transmembrane region" description="Helical" evidence="5">
    <location>
        <begin position="630"/>
        <end position="657"/>
    </location>
</feature>
<name>A0A8C5E1J1_GOUWI</name>
<dbReference type="AlphaFoldDB" id="A0A8C5E1J1"/>
<evidence type="ECO:0000256" key="4">
    <source>
        <dbReference type="ARBA" id="ARBA00023186"/>
    </source>
</evidence>
<evidence type="ECO:0000256" key="2">
    <source>
        <dbReference type="ARBA" id="ARBA00022741"/>
    </source>
</evidence>
<dbReference type="Pfam" id="PF00012">
    <property type="entry name" value="HSP70"/>
    <property type="match status" value="1"/>
</dbReference>
<evidence type="ECO:0000256" key="3">
    <source>
        <dbReference type="ARBA" id="ARBA00022840"/>
    </source>
</evidence>
<evidence type="ECO:0008006" key="8">
    <source>
        <dbReference type="Google" id="ProtNLM"/>
    </source>
</evidence>
<evidence type="ECO:0000313" key="7">
    <source>
        <dbReference type="Proteomes" id="UP000694680"/>
    </source>
</evidence>
<dbReference type="PANTHER" id="PTHR45639">
    <property type="entry name" value="HSC70CB, ISOFORM G-RELATED"/>
    <property type="match status" value="1"/>
</dbReference>
<dbReference type="Proteomes" id="UP000694680">
    <property type="component" value="Chromosome 6"/>
</dbReference>
<evidence type="ECO:0000256" key="5">
    <source>
        <dbReference type="SAM" id="Phobius"/>
    </source>
</evidence>
<feature type="transmembrane region" description="Helical" evidence="5">
    <location>
        <begin position="424"/>
        <end position="448"/>
    </location>
</feature>
<keyword evidence="7" id="KW-1185">Reference proteome</keyword>
<keyword evidence="3" id="KW-0067">ATP-binding</keyword>
<dbReference type="SUPFAM" id="SSF53067">
    <property type="entry name" value="Actin-like ATPase domain"/>
    <property type="match status" value="2"/>
</dbReference>
<keyword evidence="2" id="KW-0547">Nucleotide-binding</keyword>
<dbReference type="Gene3D" id="3.90.640.10">
    <property type="entry name" value="Actin, Chain A, domain 4"/>
    <property type="match status" value="1"/>
</dbReference>
<dbReference type="InterPro" id="IPR013126">
    <property type="entry name" value="Hsp_70_fam"/>
</dbReference>
<dbReference type="GO" id="GO:0005634">
    <property type="term" value="C:nucleus"/>
    <property type="evidence" value="ECO:0007669"/>
    <property type="project" value="TreeGrafter"/>
</dbReference>
<feature type="transmembrane region" description="Helical" evidence="5">
    <location>
        <begin position="570"/>
        <end position="596"/>
    </location>
</feature>
<dbReference type="Gene3D" id="3.30.30.30">
    <property type="match status" value="1"/>
</dbReference>
<gene>
    <name evidence="6" type="primary">hspa14</name>
</gene>
<dbReference type="Gene3D" id="3.30.420.40">
    <property type="match status" value="2"/>
</dbReference>
<feature type="transmembrane region" description="Helical" evidence="5">
    <location>
        <begin position="387"/>
        <end position="417"/>
    </location>
</feature>
<dbReference type="PANTHER" id="PTHR45639:SF32">
    <property type="entry name" value="HEAT SHOCK PROTEIN PDR13"/>
    <property type="match status" value="1"/>
</dbReference>
<dbReference type="InterPro" id="IPR042049">
    <property type="entry name" value="HSPA14_NBD"/>
</dbReference>
<proteinExistence type="inferred from homology"/>
<dbReference type="GO" id="GO:0005524">
    <property type="term" value="F:ATP binding"/>
    <property type="evidence" value="ECO:0007669"/>
    <property type="project" value="UniProtKB-KW"/>
</dbReference>
<feature type="transmembrane region" description="Helical" evidence="5">
    <location>
        <begin position="519"/>
        <end position="536"/>
    </location>
</feature>
<sequence>MAAIGVHFGYTSACVAVLKDGCADVVANDAGDRVTPAVVAYRDTEQIVGIAAKQGRVRNATNTVVKVKQVLGRSFTDPHTQSHKLQSKCPVVCREDQPFYQITSGEQTQFVSPKNVTKLILEKMKETAQSALGTDVCDAVITVPFEFEEAQKQALREAAEAAGFTVLRMIHEPAAALMAYSMEQEKICGNSHVLVYKLGGASLSVSVLQVNGGMFRVLSSNTDHSVGGESFTEALAHFLSSEFKRSFRQDVTSNPRAMLKLMTGAEMTKHSLSSVGSANCFVDSLHDGIDFECNVSRARFELLCSALFNRSIQPIRRVLEECSLSARSIDKVVCVCYIVCISGGVCVLYCVYIRWCVCVILCVYIRWCVCVCVILCVYQVVCVCVCYIVCISGGVCVCVLYCVYIRWCVCVCVILCVYQVCVCVCYIVCISGGVCVCVCVILCVYQVVCVCVCYIVCISGGVCVCVLYCVCISGGVCVCVILCVYIRWCVCVCYIVCISGGVCVCVVCVYIRWCVCVILCVYQVVCVCVCVILCVYQVVCVCYIVCISGVCVCVCVILCVYQVVCVCYIVCVYQVVCVCVCYIVCISDGVCVCYIVCISGGVCVLYCVYIRWCVCVILCVYRWWCVCVLYCVYIRWCVCVCVILCVYQVVCVCVCYIVCISGGVWCVCVYCVYIRCVCVCYIVCI</sequence>
<accession>A0A8C5E1J1</accession>
<dbReference type="FunFam" id="3.90.640.10:FF:000010">
    <property type="entry name" value="heat shock 70 kDa protein 14"/>
    <property type="match status" value="1"/>
</dbReference>
<dbReference type="FunFam" id="3.30.420.40:FF:000433">
    <property type="entry name" value="Heat shock protein family A (Hsp70) member 14"/>
    <property type="match status" value="1"/>
</dbReference>
<dbReference type="Ensembl" id="ENSGWIT00000016323.1">
    <property type="protein sequence ID" value="ENSGWIP00000014775.1"/>
    <property type="gene ID" value="ENSGWIG00000008311.1"/>
</dbReference>
<dbReference type="GO" id="GO:0140662">
    <property type="term" value="F:ATP-dependent protein folding chaperone"/>
    <property type="evidence" value="ECO:0007669"/>
    <property type="project" value="InterPro"/>
</dbReference>
<feature type="transmembrane region" description="Helical" evidence="5">
    <location>
        <begin position="454"/>
        <end position="485"/>
    </location>
</feature>
<keyword evidence="5" id="KW-1133">Transmembrane helix</keyword>
<comment type="similarity">
    <text evidence="1">Belongs to the heat shock protein 70 family.</text>
</comment>
<reference evidence="6" key="1">
    <citation type="submission" date="2020-06" db="EMBL/GenBank/DDBJ databases">
        <authorList>
            <consortium name="Wellcome Sanger Institute Data Sharing"/>
        </authorList>
    </citation>
    <scope>NUCLEOTIDE SEQUENCE [LARGE SCALE GENOMIC DNA]</scope>
</reference>
<keyword evidence="5" id="KW-0812">Transmembrane</keyword>
<organism evidence="6 7">
    <name type="scientific">Gouania willdenowi</name>
    <name type="common">Blunt-snouted clingfish</name>
    <name type="synonym">Lepadogaster willdenowi</name>
    <dbReference type="NCBI Taxonomy" id="441366"/>
    <lineage>
        <taxon>Eukaryota</taxon>
        <taxon>Metazoa</taxon>
        <taxon>Chordata</taxon>
        <taxon>Craniata</taxon>
        <taxon>Vertebrata</taxon>
        <taxon>Euteleostomi</taxon>
        <taxon>Actinopterygii</taxon>
        <taxon>Neopterygii</taxon>
        <taxon>Teleostei</taxon>
        <taxon>Neoteleostei</taxon>
        <taxon>Acanthomorphata</taxon>
        <taxon>Ovalentaria</taxon>
        <taxon>Blenniimorphae</taxon>
        <taxon>Blenniiformes</taxon>
        <taxon>Gobiesocoidei</taxon>
        <taxon>Gobiesocidae</taxon>
        <taxon>Gobiesocinae</taxon>
        <taxon>Gouania</taxon>
    </lineage>
</organism>
<dbReference type="CDD" id="cd10238">
    <property type="entry name" value="ASKHA_NBD_HSP70_HSPA14"/>
    <property type="match status" value="1"/>
</dbReference>
<keyword evidence="4" id="KW-0143">Chaperone</keyword>
<reference evidence="6" key="2">
    <citation type="submission" date="2025-08" db="UniProtKB">
        <authorList>
            <consortium name="Ensembl"/>
        </authorList>
    </citation>
    <scope>IDENTIFICATION</scope>
</reference>
<dbReference type="PRINTS" id="PR00301">
    <property type="entry name" value="HEATSHOCK70"/>
</dbReference>
<evidence type="ECO:0000256" key="1">
    <source>
        <dbReference type="ARBA" id="ARBA00007381"/>
    </source>
</evidence>
<feature type="transmembrane region" description="Helical" evidence="5">
    <location>
        <begin position="332"/>
        <end position="352"/>
    </location>
</feature>
<reference evidence="6" key="3">
    <citation type="submission" date="2025-09" db="UniProtKB">
        <authorList>
            <consortium name="Ensembl"/>
        </authorList>
    </citation>
    <scope>IDENTIFICATION</scope>
</reference>
<keyword evidence="5" id="KW-0472">Membrane</keyword>
<feature type="transmembrane region" description="Helical" evidence="5">
    <location>
        <begin position="492"/>
        <end position="513"/>
    </location>
</feature>
<dbReference type="FunFam" id="3.30.420.40:FF:000171">
    <property type="entry name" value="Heat shock 70 kDa protein 4"/>
    <property type="match status" value="1"/>
</dbReference>
<dbReference type="InterPro" id="IPR043129">
    <property type="entry name" value="ATPase_NBD"/>
</dbReference>
<feature type="transmembrane region" description="Helical" evidence="5">
    <location>
        <begin position="359"/>
        <end position="381"/>
    </location>
</feature>